<accession>A0A4Y7MQ36</accession>
<reference evidence="2" key="1">
    <citation type="submission" date="2018-08" db="EMBL/GenBank/DDBJ databases">
        <authorList>
            <person name="Cornetti L."/>
        </authorList>
    </citation>
    <scope>NUCLEOTIDE SEQUENCE</scope>
    <source>
        <strain evidence="2">MN-DM1-1</strain>
    </source>
</reference>
<dbReference type="InterPro" id="IPR001614">
    <property type="entry name" value="Myelin_PLP"/>
</dbReference>
<feature type="transmembrane region" description="Helical" evidence="1">
    <location>
        <begin position="85"/>
        <end position="116"/>
    </location>
</feature>
<proteinExistence type="evidence at transcript level"/>
<keyword evidence="1" id="KW-0812">Transmembrane</keyword>
<dbReference type="EMBL" id="LR012380">
    <property type="protein sequence ID" value="SVE81999.1"/>
    <property type="molecule type" value="mRNA"/>
</dbReference>
<sequence>MGLRFGVGSRSCPYYRDVMKKKNEQSSLRNDVGSCRDCLTRIPYATFIATVLCFIGIGVFCGTVYRGATLANLILLDVFHVQVEWIGIMRLLLIILGGIMACLALIMLVVGCLATGSTRHTVYRAWKARVGGRLSCAIFLGMSYILFYVWVGILVCLTMVTLIFTLFWGLCVDNQRRHDRPCISFVQFDWLFPNGTTVDDLEVCGPEELKLFCKDYVEVAEVSFILSTVASFVVALALVHYLMCLASNYAYIRDQEKISDLQEMQYLHESIMK</sequence>
<dbReference type="PANTHER" id="PTHR11683">
    <property type="entry name" value="MYELIN PROTEOLIPID"/>
    <property type="match status" value="1"/>
</dbReference>
<evidence type="ECO:0000256" key="1">
    <source>
        <dbReference type="SAM" id="Phobius"/>
    </source>
</evidence>
<keyword evidence="1" id="KW-1133">Transmembrane helix</keyword>
<dbReference type="Pfam" id="PF01275">
    <property type="entry name" value="Myelin_PLP"/>
    <property type="match status" value="1"/>
</dbReference>
<gene>
    <name evidence="2" type="primary">EOG090X085S</name>
</gene>
<dbReference type="GO" id="GO:0005886">
    <property type="term" value="C:plasma membrane"/>
    <property type="evidence" value="ECO:0007669"/>
    <property type="project" value="TreeGrafter"/>
</dbReference>
<keyword evidence="1" id="KW-0472">Membrane</keyword>
<dbReference type="GO" id="GO:0031175">
    <property type="term" value="P:neuron projection development"/>
    <property type="evidence" value="ECO:0007669"/>
    <property type="project" value="TreeGrafter"/>
</dbReference>
<dbReference type="PANTHER" id="PTHR11683:SF12">
    <property type="entry name" value="M6, ISOFORM F"/>
    <property type="match status" value="1"/>
</dbReference>
<dbReference type="AlphaFoldDB" id="A0A4Y7MQ36"/>
<evidence type="ECO:0000313" key="2">
    <source>
        <dbReference type="EMBL" id="SVE81999.1"/>
    </source>
</evidence>
<organism evidence="2">
    <name type="scientific">Daphnia magna</name>
    <dbReference type="NCBI Taxonomy" id="35525"/>
    <lineage>
        <taxon>Eukaryota</taxon>
        <taxon>Metazoa</taxon>
        <taxon>Ecdysozoa</taxon>
        <taxon>Arthropoda</taxon>
        <taxon>Crustacea</taxon>
        <taxon>Branchiopoda</taxon>
        <taxon>Diplostraca</taxon>
        <taxon>Cladocera</taxon>
        <taxon>Anomopoda</taxon>
        <taxon>Daphniidae</taxon>
        <taxon>Daphnia</taxon>
    </lineage>
</organism>
<protein>
    <submittedName>
        <fullName evidence="2">EOG090X085S</fullName>
    </submittedName>
</protein>
<feature type="transmembrane region" description="Helical" evidence="1">
    <location>
        <begin position="44"/>
        <end position="65"/>
    </location>
</feature>
<name>A0A4Y7MQ36_9CRUS</name>
<feature type="transmembrane region" description="Helical" evidence="1">
    <location>
        <begin position="224"/>
        <end position="243"/>
    </location>
</feature>
<feature type="transmembrane region" description="Helical" evidence="1">
    <location>
        <begin position="137"/>
        <end position="170"/>
    </location>
</feature>
<dbReference type="OrthoDB" id="9993736at2759"/>